<evidence type="ECO:0000313" key="2">
    <source>
        <dbReference type="Proteomes" id="UP001358586"/>
    </source>
</evidence>
<keyword evidence="2" id="KW-1185">Reference proteome</keyword>
<evidence type="ECO:0008006" key="3">
    <source>
        <dbReference type="Google" id="ProtNLM"/>
    </source>
</evidence>
<dbReference type="EMBL" id="JARKNE010000002">
    <property type="protein sequence ID" value="KAK5841453.1"/>
    <property type="molecule type" value="Genomic_DNA"/>
</dbReference>
<evidence type="ECO:0000313" key="1">
    <source>
        <dbReference type="EMBL" id="KAK5841453.1"/>
    </source>
</evidence>
<gene>
    <name evidence="1" type="ORF">PVK06_003774</name>
</gene>
<proteinExistence type="predicted"/>
<protein>
    <recommendedName>
        <fullName evidence="3">DUF674 family protein</fullName>
    </recommendedName>
</protein>
<sequence>MAFKTFTASIKLLIDQERNKVLLAEAGNDFIDILRILLKLPLGNIGLLFRKNESLLTGCLDNLNNSVENLSLNSFRNHACKLMLLYPICTHKDKPVQYFTCKTRGCGLLSYCETSRCSCGKLMNSEIYLEEMERDGVKYENEGGFSKVESRFFITDDLRVMKGLPGDLIQFLNKLGIKDVYMNAIKELEIGPKEIVNLLSYSLISKTTLTDVFLRKQGTMLVERPLLIGPSTKETTAKDGKTRVKILKRKSDRKILYAEANEDFVDLLFSLLTIPLESVLQLVGDSYIIAGSIFNLFNDLNTIFSIAKPKTLQDYSWPERIFSFLTHPLGSVYEFVTKSKNSKKVVLPPFYSCPNEIPDICSQQPPAYCLVTNPFSVNRRYYLESAINRRGMPLKLLDPKSSEPNTTNSSGYVKKNSLFVITDDLVVKPLSSVSSISLLNEIGVAVDDVEEQVISIGEIEAVGLLRACLCSSSALSDLMKIMARQLLLTSSNLSREQCCLRKSMLLYPRSIHEDKFKSLKLNKGFTVPTQYFVCEKRVCRRNPVGWLSYFRTARCSCWKLMNKEAILRVKKNVVKDETAGESTFFITDDLRIMQGLPGDLIQSLLNFGIKNVSLIEEKVLEIGSAEMCNLLSHLFISKMTLTDVFLRKQGSLSSTAMLDEQFMLVRAPNTKESNENDSKTSVKIMLRKSDSKLLYAEASANFVDLLFSFLTMPLESMLELVGGNGNVTIGCISNFLNDLKTIFSIKKKKFRKCVLPPFYSCPDVFPDIRSCKPPKYYCNSVPRPNGLNFYLTCYHETGRLLTFMDPKSPTPNMENSSGYVEKNSLFVITDDLVVKSLSSVSSISLLKEIGISADDVEEQVIIIGEVEVSHSPCEF</sequence>
<name>A0ABR0QQ63_GOSAR</name>
<accession>A0ABR0QQ63</accession>
<organism evidence="1 2">
    <name type="scientific">Gossypium arboreum</name>
    <name type="common">Tree cotton</name>
    <name type="synonym">Gossypium nanking</name>
    <dbReference type="NCBI Taxonomy" id="29729"/>
    <lineage>
        <taxon>Eukaryota</taxon>
        <taxon>Viridiplantae</taxon>
        <taxon>Streptophyta</taxon>
        <taxon>Embryophyta</taxon>
        <taxon>Tracheophyta</taxon>
        <taxon>Spermatophyta</taxon>
        <taxon>Magnoliopsida</taxon>
        <taxon>eudicotyledons</taxon>
        <taxon>Gunneridae</taxon>
        <taxon>Pentapetalae</taxon>
        <taxon>rosids</taxon>
        <taxon>malvids</taxon>
        <taxon>Malvales</taxon>
        <taxon>Malvaceae</taxon>
        <taxon>Malvoideae</taxon>
        <taxon>Gossypium</taxon>
    </lineage>
</organism>
<dbReference type="InterPro" id="IPR007750">
    <property type="entry name" value="DUF674"/>
</dbReference>
<comment type="caution">
    <text evidence="1">The sequence shown here is derived from an EMBL/GenBank/DDBJ whole genome shotgun (WGS) entry which is preliminary data.</text>
</comment>
<dbReference type="Proteomes" id="UP001358586">
    <property type="component" value="Chromosome 2"/>
</dbReference>
<dbReference type="PANTHER" id="PTHR33103">
    <property type="entry name" value="OS01G0153900 PROTEIN"/>
    <property type="match status" value="1"/>
</dbReference>
<dbReference type="PANTHER" id="PTHR33103:SF27">
    <property type="entry name" value="OS04G0594700 PROTEIN"/>
    <property type="match status" value="1"/>
</dbReference>
<dbReference type="Pfam" id="PF05056">
    <property type="entry name" value="DUF674"/>
    <property type="match status" value="2"/>
</dbReference>
<reference evidence="1 2" key="1">
    <citation type="submission" date="2023-03" db="EMBL/GenBank/DDBJ databases">
        <title>WGS of Gossypium arboreum.</title>
        <authorList>
            <person name="Yu D."/>
        </authorList>
    </citation>
    <scope>NUCLEOTIDE SEQUENCE [LARGE SCALE GENOMIC DNA]</scope>
    <source>
        <tissue evidence="1">Leaf</tissue>
    </source>
</reference>